<dbReference type="Pfam" id="PF01522">
    <property type="entry name" value="Polysacc_deac_1"/>
    <property type="match status" value="1"/>
</dbReference>
<dbReference type="OrthoDB" id="9812065at2"/>
<dbReference type="PROSITE" id="PS51677">
    <property type="entry name" value="NODB"/>
    <property type="match status" value="1"/>
</dbReference>
<feature type="domain" description="NodB homology" evidence="1">
    <location>
        <begin position="132"/>
        <end position="308"/>
    </location>
</feature>
<proteinExistence type="predicted"/>
<keyword evidence="3" id="KW-1185">Reference proteome</keyword>
<evidence type="ECO:0000259" key="1">
    <source>
        <dbReference type="PROSITE" id="PS51677"/>
    </source>
</evidence>
<dbReference type="RefSeq" id="WP_091657154.1">
    <property type="nucleotide sequence ID" value="NZ_FONT01000001.1"/>
</dbReference>
<evidence type="ECO:0000313" key="2">
    <source>
        <dbReference type="EMBL" id="SFE38104.1"/>
    </source>
</evidence>
<protein>
    <submittedName>
        <fullName evidence="2">Probable sporulation protein, polysaccharide deacetylase family</fullName>
    </submittedName>
</protein>
<dbReference type="Gene3D" id="3.20.20.370">
    <property type="entry name" value="Glycoside hydrolase/deacetylase"/>
    <property type="match status" value="1"/>
</dbReference>
<dbReference type="CDD" id="cd10950">
    <property type="entry name" value="CE4_BsYlxY_like"/>
    <property type="match status" value="1"/>
</dbReference>
<dbReference type="GO" id="GO:0016810">
    <property type="term" value="F:hydrolase activity, acting on carbon-nitrogen (but not peptide) bonds"/>
    <property type="evidence" value="ECO:0007669"/>
    <property type="project" value="InterPro"/>
</dbReference>
<dbReference type="SUPFAM" id="SSF88713">
    <property type="entry name" value="Glycoside hydrolase/deacetylase"/>
    <property type="match status" value="1"/>
</dbReference>
<dbReference type="GO" id="GO:0016020">
    <property type="term" value="C:membrane"/>
    <property type="evidence" value="ECO:0007669"/>
    <property type="project" value="TreeGrafter"/>
</dbReference>
<evidence type="ECO:0000313" key="3">
    <source>
        <dbReference type="Proteomes" id="UP000199516"/>
    </source>
</evidence>
<dbReference type="InterPro" id="IPR002509">
    <property type="entry name" value="NODB_dom"/>
</dbReference>
<dbReference type="AlphaFoldDB" id="A0A1I2A1X3"/>
<reference evidence="2 3" key="1">
    <citation type="submission" date="2016-10" db="EMBL/GenBank/DDBJ databases">
        <authorList>
            <person name="de Groot N.N."/>
        </authorList>
    </citation>
    <scope>NUCLEOTIDE SEQUENCE [LARGE SCALE GENOMIC DNA]</scope>
    <source>
        <strain evidence="2 3">DSM 23995</strain>
    </source>
</reference>
<gene>
    <name evidence="2" type="ORF">SAMN05192532_101618</name>
</gene>
<dbReference type="Proteomes" id="UP000199516">
    <property type="component" value="Unassembled WGS sequence"/>
</dbReference>
<name>A0A1I2A1X3_9BACI</name>
<dbReference type="EMBL" id="FONT01000001">
    <property type="protein sequence ID" value="SFE38104.1"/>
    <property type="molecule type" value="Genomic_DNA"/>
</dbReference>
<organism evidence="2 3">
    <name type="scientific">Alteribacillus iranensis</name>
    <dbReference type="NCBI Taxonomy" id="930128"/>
    <lineage>
        <taxon>Bacteria</taxon>
        <taxon>Bacillati</taxon>
        <taxon>Bacillota</taxon>
        <taxon>Bacilli</taxon>
        <taxon>Bacillales</taxon>
        <taxon>Bacillaceae</taxon>
        <taxon>Alteribacillus</taxon>
    </lineage>
</organism>
<dbReference type="STRING" id="930128.SAMN05192532_101618"/>
<sequence length="320" mass="35879">MRKQLYALVLFVLVLLLLFQSQTSFDSSQPYLSEHHTTVAPVVAGKENNVYDKLEEAANAYNQPPIDAVVDKVWKAVPGYNGRIVDMKASYEAMEDAGQFKENLLVFKEIPPEVHLEDLPPAPIYKGNPEKPMASFIVNVSWGEEYLPQMLKVLREERTKATFFLEGRWVQKNPKLAKMIVEEGHEIGSHAYSHPDLNATPVNKIHQELQQTNESIEAVLSITPSLFAPPSGSYNDQVVEIAAKMGMHTILWTVDTIDWKSPDPMQMAEKTAAKTDNGSIILMHPTSSAVQGLQPLIRSIKEKDIQLDTVSELIDESRVD</sequence>
<dbReference type="GO" id="GO:0005975">
    <property type="term" value="P:carbohydrate metabolic process"/>
    <property type="evidence" value="ECO:0007669"/>
    <property type="project" value="InterPro"/>
</dbReference>
<accession>A0A1I2A1X3</accession>
<dbReference type="InterPro" id="IPR050248">
    <property type="entry name" value="Polysacc_deacetylase_ArnD"/>
</dbReference>
<dbReference type="PANTHER" id="PTHR10587:SF80">
    <property type="entry name" value="CHITOOLIGOSACCHARIDE DEACETYLASE"/>
    <property type="match status" value="1"/>
</dbReference>
<dbReference type="PANTHER" id="PTHR10587">
    <property type="entry name" value="GLYCOSYL TRANSFERASE-RELATED"/>
    <property type="match status" value="1"/>
</dbReference>
<dbReference type="InterPro" id="IPR011330">
    <property type="entry name" value="Glyco_hydro/deAcase_b/a-brl"/>
</dbReference>